<dbReference type="Pfam" id="PF04314">
    <property type="entry name" value="PCuAC"/>
    <property type="match status" value="1"/>
</dbReference>
<accession>A0A1G9M932</accession>
<keyword evidence="3" id="KW-1185">Reference proteome</keyword>
<keyword evidence="1" id="KW-0732">Signal</keyword>
<organism evidence="2 3">
    <name type="scientific">Paracoccus chinensis</name>
    <dbReference type="NCBI Taxonomy" id="525640"/>
    <lineage>
        <taxon>Bacteria</taxon>
        <taxon>Pseudomonadati</taxon>
        <taxon>Pseudomonadota</taxon>
        <taxon>Alphaproteobacteria</taxon>
        <taxon>Rhodobacterales</taxon>
        <taxon>Paracoccaceae</taxon>
        <taxon>Paracoccus</taxon>
    </lineage>
</organism>
<dbReference type="PANTHER" id="PTHR36302">
    <property type="entry name" value="BLR7088 PROTEIN"/>
    <property type="match status" value="1"/>
</dbReference>
<dbReference type="EMBL" id="FNGE01000019">
    <property type="protein sequence ID" value="SDL70467.1"/>
    <property type="molecule type" value="Genomic_DNA"/>
</dbReference>
<sequence>MKLPVAAVLAFALSAGLVHAEPVRQGDLEIDAAWARASIGTSRPGAAYFTVRNLGDEADRLTGLSSPVSAMPMLHETTVSEGVSRMAHVEAAEIPAGGELTLESGGMHVMLMELTTPLKEGATFPLTLTFESGGEITVEVPVFGPGATGPAE</sequence>
<proteinExistence type="predicted"/>
<name>A0A1G9M932_9RHOB</name>
<feature type="signal peptide" evidence="1">
    <location>
        <begin position="1"/>
        <end position="20"/>
    </location>
</feature>
<evidence type="ECO:0008006" key="4">
    <source>
        <dbReference type="Google" id="ProtNLM"/>
    </source>
</evidence>
<evidence type="ECO:0000313" key="2">
    <source>
        <dbReference type="EMBL" id="SDL70467.1"/>
    </source>
</evidence>
<dbReference type="Proteomes" id="UP000199555">
    <property type="component" value="Unassembled WGS sequence"/>
</dbReference>
<dbReference type="AlphaFoldDB" id="A0A1G9M932"/>
<dbReference type="InterPro" id="IPR007410">
    <property type="entry name" value="LpqE-like"/>
</dbReference>
<dbReference type="PANTHER" id="PTHR36302:SF1">
    <property type="entry name" value="COPPER CHAPERONE PCU(A)C"/>
    <property type="match status" value="1"/>
</dbReference>
<dbReference type="RefSeq" id="WP_175558898.1">
    <property type="nucleotide sequence ID" value="NZ_FNGE01000019.1"/>
</dbReference>
<dbReference type="InterPro" id="IPR036182">
    <property type="entry name" value="PCuAC_sf"/>
</dbReference>
<dbReference type="SUPFAM" id="SSF110087">
    <property type="entry name" value="DR1885-like metal-binding protein"/>
    <property type="match status" value="1"/>
</dbReference>
<dbReference type="STRING" id="525640.SAMN04487971_1199"/>
<dbReference type="Gene3D" id="2.60.40.1890">
    <property type="entry name" value="PCu(A)C copper chaperone"/>
    <property type="match status" value="1"/>
</dbReference>
<protein>
    <recommendedName>
        <fullName evidence="4">Copper(I)-binding protein</fullName>
    </recommendedName>
</protein>
<evidence type="ECO:0000313" key="3">
    <source>
        <dbReference type="Proteomes" id="UP000199555"/>
    </source>
</evidence>
<evidence type="ECO:0000256" key="1">
    <source>
        <dbReference type="SAM" id="SignalP"/>
    </source>
</evidence>
<dbReference type="InterPro" id="IPR058248">
    <property type="entry name" value="Lxx211020-like"/>
</dbReference>
<gene>
    <name evidence="2" type="ORF">SAMN04487971_1199</name>
</gene>
<reference evidence="3" key="1">
    <citation type="submission" date="2016-10" db="EMBL/GenBank/DDBJ databases">
        <authorList>
            <person name="Varghese N."/>
            <person name="Submissions S."/>
        </authorList>
    </citation>
    <scope>NUCLEOTIDE SEQUENCE [LARGE SCALE GENOMIC DNA]</scope>
    <source>
        <strain evidence="3">CGMCC 1.7655</strain>
    </source>
</reference>
<feature type="chain" id="PRO_5011672963" description="Copper(I)-binding protein" evidence="1">
    <location>
        <begin position="21"/>
        <end position="152"/>
    </location>
</feature>